<accession>A0ABX7AV85</accession>
<proteinExistence type="predicted"/>
<sequence length="157" mass="17451">MSGYYDNATICLNGHVSSSRSSNYTKHCKTCGETTISNCESCNASIQGKYIVPGVLDLASKYKRPAYCHNCGLQYPWTSRVIENAIELLALDEDLPDDHKETIKLALPDLLVEKPSTPVAIAKYKKYIDKTQSYIKDGLKNILVDVVSETVKKSIWG</sequence>
<evidence type="ECO:0000313" key="1">
    <source>
        <dbReference type="EMBL" id="QQP13040.1"/>
    </source>
</evidence>
<organism evidence="1 2">
    <name type="scientific">Lysinibacillus agricola</name>
    <dbReference type="NCBI Taxonomy" id="2590012"/>
    <lineage>
        <taxon>Bacteria</taxon>
        <taxon>Bacillati</taxon>
        <taxon>Bacillota</taxon>
        <taxon>Bacilli</taxon>
        <taxon>Bacillales</taxon>
        <taxon>Bacillaceae</taxon>
        <taxon>Lysinibacillus</taxon>
    </lineage>
</organism>
<gene>
    <name evidence="1" type="ORF">FJQ98_02910</name>
</gene>
<name>A0ABX7AV85_9BACI</name>
<dbReference type="RefSeq" id="WP_053595381.1">
    <property type="nucleotide sequence ID" value="NZ_CP067341.1"/>
</dbReference>
<keyword evidence="2" id="KW-1185">Reference proteome</keyword>
<dbReference type="EMBL" id="CP067341">
    <property type="protein sequence ID" value="QQP13040.1"/>
    <property type="molecule type" value="Genomic_DNA"/>
</dbReference>
<dbReference type="InterPro" id="IPR016891">
    <property type="entry name" value="DUF2321"/>
</dbReference>
<dbReference type="Pfam" id="PF10083">
    <property type="entry name" value="DUF2321"/>
    <property type="match status" value="1"/>
</dbReference>
<protein>
    <submittedName>
        <fullName evidence="1">DUF2321 domain-containing protein</fullName>
    </submittedName>
</protein>
<reference evidence="1 2" key="1">
    <citation type="submission" date="2020-01" db="EMBL/GenBank/DDBJ databases">
        <authorList>
            <person name="Liu G."/>
            <person name="Liu B."/>
        </authorList>
    </citation>
    <scope>NUCLEOTIDE SEQUENCE [LARGE SCALE GENOMIC DNA]</scope>
    <source>
        <strain evidence="1 2">FJAT-51161</strain>
    </source>
</reference>
<evidence type="ECO:0000313" key="2">
    <source>
        <dbReference type="Proteomes" id="UP000596049"/>
    </source>
</evidence>
<dbReference type="Proteomes" id="UP000596049">
    <property type="component" value="Chromosome"/>
</dbReference>